<evidence type="ECO:0000313" key="7">
    <source>
        <dbReference type="EMBL" id="MCH6470714.1"/>
    </source>
</evidence>
<feature type="transmembrane region" description="Helical" evidence="5">
    <location>
        <begin position="20"/>
        <end position="44"/>
    </location>
</feature>
<dbReference type="SUPFAM" id="SSF103473">
    <property type="entry name" value="MFS general substrate transporter"/>
    <property type="match status" value="1"/>
</dbReference>
<feature type="transmembrane region" description="Helical" evidence="5">
    <location>
        <begin position="410"/>
        <end position="429"/>
    </location>
</feature>
<name>A0ABS9U1Z1_9MICC</name>
<evidence type="ECO:0000313" key="8">
    <source>
        <dbReference type="Proteomes" id="UP001202922"/>
    </source>
</evidence>
<dbReference type="Pfam" id="PF07690">
    <property type="entry name" value="MFS_1"/>
    <property type="match status" value="1"/>
</dbReference>
<feature type="transmembrane region" description="Helical" evidence="5">
    <location>
        <begin position="256"/>
        <end position="272"/>
    </location>
</feature>
<evidence type="ECO:0000256" key="2">
    <source>
        <dbReference type="ARBA" id="ARBA00022692"/>
    </source>
</evidence>
<dbReference type="InterPro" id="IPR036259">
    <property type="entry name" value="MFS_trans_sf"/>
</dbReference>
<organism evidence="7 8">
    <name type="scientific">Sinomonas terrae</name>
    <dbReference type="NCBI Taxonomy" id="2908838"/>
    <lineage>
        <taxon>Bacteria</taxon>
        <taxon>Bacillati</taxon>
        <taxon>Actinomycetota</taxon>
        <taxon>Actinomycetes</taxon>
        <taxon>Micrococcales</taxon>
        <taxon>Micrococcaceae</taxon>
        <taxon>Sinomonas</taxon>
    </lineage>
</organism>
<keyword evidence="8" id="KW-1185">Reference proteome</keyword>
<feature type="transmembrane region" description="Helical" evidence="5">
    <location>
        <begin position="83"/>
        <end position="105"/>
    </location>
</feature>
<evidence type="ECO:0000256" key="1">
    <source>
        <dbReference type="ARBA" id="ARBA00004651"/>
    </source>
</evidence>
<keyword evidence="3 5" id="KW-1133">Transmembrane helix</keyword>
<feature type="transmembrane region" description="Helical" evidence="5">
    <location>
        <begin position="385"/>
        <end position="404"/>
    </location>
</feature>
<reference evidence="7 8" key="1">
    <citation type="submission" date="2022-03" db="EMBL/GenBank/DDBJ databases">
        <title>Sinomonas sp. isolated from a soil.</title>
        <authorList>
            <person name="Han J."/>
            <person name="Kim D.-U."/>
        </authorList>
    </citation>
    <scope>NUCLEOTIDE SEQUENCE [LARGE SCALE GENOMIC DNA]</scope>
    <source>
        <strain evidence="7 8">5-5</strain>
    </source>
</reference>
<feature type="transmembrane region" description="Helical" evidence="5">
    <location>
        <begin position="171"/>
        <end position="194"/>
    </location>
</feature>
<sequence length="460" mass="47986">MDVVTALRCSRMSLGRWGAVLLCVLCNVIDGLDLLLASFALPHFPAAFATAEEKGFLISLGFAGMAFGSIFIGPLADRIGRKNLIVASLLVSTISLAVTAASPWIQLVLLMRFLTGIGVGTVTPLSFVLADEYASESRRSVCVGIVALGYPIGSTVGGMIGLFIINSFGGAWQALFLFGAAISFIVFLVALAFLPESLTFLVGRAPHGADARIARIAARMGLTDVDPAAVPATVEPAASTDTKVGVLAPRYRRRTWIIWIGYATSSTAFYFVTSWTPQLVSTASGSTATGTLVGTILSVGGFVATIVFIVIVTRVAPTKVSWVAGIIACVAQVAFALTLANGAAIAAAALLGMSLQAVQSAYVASCTRIFPTLIRARAEGLMMGISRVGTILVPLLVGYILSVISPQTMYLSASVFVFIATGAALMLWLSTRRELVPSGANASFDAPFAEATPSGQRLAE</sequence>
<dbReference type="InterPro" id="IPR005829">
    <property type="entry name" value="Sugar_transporter_CS"/>
</dbReference>
<feature type="domain" description="Major facilitator superfamily (MFS) profile" evidence="6">
    <location>
        <begin position="19"/>
        <end position="432"/>
    </location>
</feature>
<evidence type="ECO:0000256" key="5">
    <source>
        <dbReference type="SAM" id="Phobius"/>
    </source>
</evidence>
<dbReference type="PANTHER" id="PTHR23508">
    <property type="entry name" value="CARBOXYLIC ACID TRANSPORTER PROTEIN HOMOLOG"/>
    <property type="match status" value="1"/>
</dbReference>
<feature type="transmembrane region" description="Helical" evidence="5">
    <location>
        <begin position="56"/>
        <end position="76"/>
    </location>
</feature>
<comment type="subcellular location">
    <subcellularLocation>
        <location evidence="1">Cell membrane</location>
        <topology evidence="1">Multi-pass membrane protein</topology>
    </subcellularLocation>
</comment>
<dbReference type="EMBL" id="JAKZBV010000001">
    <property type="protein sequence ID" value="MCH6470714.1"/>
    <property type="molecule type" value="Genomic_DNA"/>
</dbReference>
<feature type="transmembrane region" description="Helical" evidence="5">
    <location>
        <begin position="292"/>
        <end position="313"/>
    </location>
</feature>
<dbReference type="PROSITE" id="PS50850">
    <property type="entry name" value="MFS"/>
    <property type="match status" value="1"/>
</dbReference>
<dbReference type="Proteomes" id="UP001202922">
    <property type="component" value="Unassembled WGS sequence"/>
</dbReference>
<feature type="transmembrane region" description="Helical" evidence="5">
    <location>
        <begin position="343"/>
        <end position="364"/>
    </location>
</feature>
<protein>
    <submittedName>
        <fullName evidence="7">MFS transporter</fullName>
    </submittedName>
</protein>
<proteinExistence type="predicted"/>
<dbReference type="Gene3D" id="1.20.1250.20">
    <property type="entry name" value="MFS general substrate transporter like domains"/>
    <property type="match status" value="1"/>
</dbReference>
<comment type="caution">
    <text evidence="7">The sequence shown here is derived from an EMBL/GenBank/DDBJ whole genome shotgun (WGS) entry which is preliminary data.</text>
</comment>
<dbReference type="InterPro" id="IPR011701">
    <property type="entry name" value="MFS"/>
</dbReference>
<evidence type="ECO:0000256" key="3">
    <source>
        <dbReference type="ARBA" id="ARBA00022989"/>
    </source>
</evidence>
<accession>A0ABS9U1Z1</accession>
<dbReference type="PROSITE" id="PS00217">
    <property type="entry name" value="SUGAR_TRANSPORT_2"/>
    <property type="match status" value="1"/>
</dbReference>
<keyword evidence="4 5" id="KW-0472">Membrane</keyword>
<keyword evidence="2 5" id="KW-0812">Transmembrane</keyword>
<dbReference type="PROSITE" id="PS00216">
    <property type="entry name" value="SUGAR_TRANSPORT_1"/>
    <property type="match status" value="1"/>
</dbReference>
<dbReference type="InterPro" id="IPR020846">
    <property type="entry name" value="MFS_dom"/>
</dbReference>
<feature type="transmembrane region" description="Helical" evidence="5">
    <location>
        <begin position="141"/>
        <end position="165"/>
    </location>
</feature>
<evidence type="ECO:0000256" key="4">
    <source>
        <dbReference type="ARBA" id="ARBA00023136"/>
    </source>
</evidence>
<feature type="transmembrane region" description="Helical" evidence="5">
    <location>
        <begin position="320"/>
        <end position="337"/>
    </location>
</feature>
<gene>
    <name evidence="7" type="ORF">L0M17_12140</name>
</gene>
<feature type="transmembrane region" description="Helical" evidence="5">
    <location>
        <begin position="111"/>
        <end position="129"/>
    </location>
</feature>
<evidence type="ECO:0000259" key="6">
    <source>
        <dbReference type="PROSITE" id="PS50850"/>
    </source>
</evidence>
<dbReference type="RefSeq" id="WP_241054222.1">
    <property type="nucleotide sequence ID" value="NZ_JAKZBV010000001.1"/>
</dbReference>
<dbReference type="PANTHER" id="PTHR23508:SF10">
    <property type="entry name" value="CARBOXYLIC ACID TRANSPORTER PROTEIN HOMOLOG"/>
    <property type="match status" value="1"/>
</dbReference>